<dbReference type="SUPFAM" id="SSF52172">
    <property type="entry name" value="CheY-like"/>
    <property type="match status" value="1"/>
</dbReference>
<dbReference type="PROSITE" id="PS01124">
    <property type="entry name" value="HTH_ARAC_FAMILY_2"/>
    <property type="match status" value="1"/>
</dbReference>
<dbReference type="Pfam" id="PF00072">
    <property type="entry name" value="Response_reg"/>
    <property type="match status" value="1"/>
</dbReference>
<dbReference type="PANTHER" id="PTHR42713:SF3">
    <property type="entry name" value="TRANSCRIPTIONAL REGULATORY PROTEIN HPTR"/>
    <property type="match status" value="1"/>
</dbReference>
<evidence type="ECO:0000256" key="3">
    <source>
        <dbReference type="ARBA" id="ARBA00022553"/>
    </source>
</evidence>
<dbReference type="SUPFAM" id="SSF46689">
    <property type="entry name" value="Homeodomain-like"/>
    <property type="match status" value="1"/>
</dbReference>
<dbReference type="GO" id="GO:0000160">
    <property type="term" value="P:phosphorelay signal transduction system"/>
    <property type="evidence" value="ECO:0007669"/>
    <property type="project" value="UniProtKB-KW"/>
</dbReference>
<gene>
    <name evidence="11" type="ORF">D3H35_25490</name>
</gene>
<feature type="domain" description="Response regulatory" evidence="10">
    <location>
        <begin position="3"/>
        <end position="119"/>
    </location>
</feature>
<dbReference type="PANTHER" id="PTHR42713">
    <property type="entry name" value="HISTIDINE KINASE-RELATED"/>
    <property type="match status" value="1"/>
</dbReference>
<sequence>MLKMIIVDDEPLIREGLKSMPWERWGCMVAGEAEDGEDGLALVEETRPHFIITDIRMPGMDGLVFSKTVKERYPEVEILMLTGYQDFEYAKTAMHIGIRDLLLKPTKFDELEKAVRKLIVDIRDREMSRREHDRLRDQMRSALPLLKNKLVHDLLHGYLYAPNVIKDRLASFDIQIGRYAVMSIQIDNRQLFETAYSGEDRMLFEYAVMNIAEETAKSIGLQAVTDYDHDLFSIVLSYGPEYSLADCAKASMKTGIDIQSFIRTYLPFTVSIGISEPWEKIEKINQAYLQSIEALNHNFFLGDDALVRFQDIASEKETAYFFEEEDKQGLINGLRAGDIRKVRETVERMKLRIVQSPGVNIPHLKISLMELAFGSVRAIGQFNPGMLERLMQAAMPLSRLESMATVDRLFDECMRMFEDIAGIVDESRQSRFSSTVAEVMKLIQYDYGEDLSLDMLSEQFKLSTAYLSRLIRKETGNTFMANLTEVRLEQAKRLLESGSKKASEIAGLVGYKDFSYFIQVFKKHTGLTPNEYKDQRTGEGGTFL</sequence>
<dbReference type="GO" id="GO:0043565">
    <property type="term" value="F:sequence-specific DNA binding"/>
    <property type="evidence" value="ECO:0007669"/>
    <property type="project" value="InterPro"/>
</dbReference>
<keyword evidence="6" id="KW-0238">DNA-binding</keyword>
<evidence type="ECO:0000256" key="5">
    <source>
        <dbReference type="ARBA" id="ARBA00023015"/>
    </source>
</evidence>
<comment type="caution">
    <text evidence="11">The sequence shown here is derived from an EMBL/GenBank/DDBJ whole genome shotgun (WGS) entry which is preliminary data.</text>
</comment>
<evidence type="ECO:0000313" key="11">
    <source>
        <dbReference type="EMBL" id="RIE00925.1"/>
    </source>
</evidence>
<evidence type="ECO:0000259" key="10">
    <source>
        <dbReference type="PROSITE" id="PS50110"/>
    </source>
</evidence>
<keyword evidence="4" id="KW-0902">Two-component regulatory system</keyword>
<dbReference type="SMART" id="SM00342">
    <property type="entry name" value="HTH_ARAC"/>
    <property type="match status" value="1"/>
</dbReference>
<dbReference type="EMBL" id="QXJM01000042">
    <property type="protein sequence ID" value="RIE00925.1"/>
    <property type="molecule type" value="Genomic_DNA"/>
</dbReference>
<dbReference type="Gene3D" id="3.40.50.2300">
    <property type="match status" value="1"/>
</dbReference>
<keyword evidence="3 8" id="KW-0597">Phosphoprotein</keyword>
<dbReference type="GO" id="GO:0003700">
    <property type="term" value="F:DNA-binding transcription factor activity"/>
    <property type="evidence" value="ECO:0007669"/>
    <property type="project" value="InterPro"/>
</dbReference>
<keyword evidence="12" id="KW-1185">Reference proteome</keyword>
<dbReference type="AlphaFoldDB" id="A0A398CEQ2"/>
<keyword evidence="2" id="KW-0963">Cytoplasm</keyword>
<dbReference type="Gene3D" id="1.10.10.60">
    <property type="entry name" value="Homeodomain-like"/>
    <property type="match status" value="2"/>
</dbReference>
<reference evidence="11 12" key="1">
    <citation type="submission" date="2018-09" db="EMBL/GenBank/DDBJ databases">
        <title>Cohnella cavernae sp. nov., isolated from a karst cave.</title>
        <authorList>
            <person name="Zhu H."/>
        </authorList>
    </citation>
    <scope>NUCLEOTIDE SEQUENCE [LARGE SCALE GENOMIC DNA]</scope>
    <source>
        <strain evidence="11 12">K2E09-144</strain>
    </source>
</reference>
<dbReference type="InterPro" id="IPR020449">
    <property type="entry name" value="Tscrpt_reg_AraC-type_HTH"/>
</dbReference>
<feature type="modified residue" description="4-aspartylphosphate" evidence="8">
    <location>
        <position position="54"/>
    </location>
</feature>
<organism evidence="11 12">
    <name type="scientific">Cohnella faecalis</name>
    <dbReference type="NCBI Taxonomy" id="2315694"/>
    <lineage>
        <taxon>Bacteria</taxon>
        <taxon>Bacillati</taxon>
        <taxon>Bacillota</taxon>
        <taxon>Bacilli</taxon>
        <taxon>Bacillales</taxon>
        <taxon>Paenibacillaceae</taxon>
        <taxon>Cohnella</taxon>
    </lineage>
</organism>
<feature type="domain" description="HTH araC/xylS-type" evidence="9">
    <location>
        <begin position="437"/>
        <end position="535"/>
    </location>
</feature>
<evidence type="ECO:0000256" key="2">
    <source>
        <dbReference type="ARBA" id="ARBA00022490"/>
    </source>
</evidence>
<evidence type="ECO:0000256" key="7">
    <source>
        <dbReference type="ARBA" id="ARBA00023163"/>
    </source>
</evidence>
<evidence type="ECO:0000256" key="4">
    <source>
        <dbReference type="ARBA" id="ARBA00023012"/>
    </source>
</evidence>
<dbReference type="InterPro" id="IPR011006">
    <property type="entry name" value="CheY-like_superfamily"/>
</dbReference>
<dbReference type="Pfam" id="PF12833">
    <property type="entry name" value="HTH_18"/>
    <property type="match status" value="1"/>
</dbReference>
<dbReference type="RefSeq" id="WP_119151986.1">
    <property type="nucleotide sequence ID" value="NZ_JBHSOV010000021.1"/>
</dbReference>
<keyword evidence="5" id="KW-0805">Transcription regulation</keyword>
<dbReference type="Proteomes" id="UP000266340">
    <property type="component" value="Unassembled WGS sequence"/>
</dbReference>
<protein>
    <submittedName>
        <fullName evidence="11">Response regulator</fullName>
    </submittedName>
</protein>
<dbReference type="CDD" id="cd17536">
    <property type="entry name" value="REC_YesN-like"/>
    <property type="match status" value="1"/>
</dbReference>
<proteinExistence type="predicted"/>
<dbReference type="InterPro" id="IPR018060">
    <property type="entry name" value="HTH_AraC"/>
</dbReference>
<dbReference type="OrthoDB" id="9794370at2"/>
<name>A0A398CEQ2_9BACL</name>
<evidence type="ECO:0000313" key="12">
    <source>
        <dbReference type="Proteomes" id="UP000266340"/>
    </source>
</evidence>
<comment type="subcellular location">
    <subcellularLocation>
        <location evidence="1">Cytoplasm</location>
    </subcellularLocation>
</comment>
<dbReference type="InterPro" id="IPR001789">
    <property type="entry name" value="Sig_transdc_resp-reg_receiver"/>
</dbReference>
<evidence type="ECO:0000256" key="6">
    <source>
        <dbReference type="ARBA" id="ARBA00023125"/>
    </source>
</evidence>
<dbReference type="PRINTS" id="PR00032">
    <property type="entry name" value="HTHARAC"/>
</dbReference>
<dbReference type="InterPro" id="IPR051552">
    <property type="entry name" value="HptR"/>
</dbReference>
<dbReference type="SMART" id="SM00448">
    <property type="entry name" value="REC"/>
    <property type="match status" value="1"/>
</dbReference>
<accession>A0A398CEQ2</accession>
<evidence type="ECO:0000256" key="8">
    <source>
        <dbReference type="PROSITE-ProRule" id="PRU00169"/>
    </source>
</evidence>
<evidence type="ECO:0000259" key="9">
    <source>
        <dbReference type="PROSITE" id="PS01124"/>
    </source>
</evidence>
<evidence type="ECO:0000256" key="1">
    <source>
        <dbReference type="ARBA" id="ARBA00004496"/>
    </source>
</evidence>
<dbReference type="InterPro" id="IPR009057">
    <property type="entry name" value="Homeodomain-like_sf"/>
</dbReference>
<keyword evidence="7" id="KW-0804">Transcription</keyword>
<dbReference type="PROSITE" id="PS50110">
    <property type="entry name" value="RESPONSE_REGULATORY"/>
    <property type="match status" value="1"/>
</dbReference>
<dbReference type="GO" id="GO:0005737">
    <property type="term" value="C:cytoplasm"/>
    <property type="evidence" value="ECO:0007669"/>
    <property type="project" value="UniProtKB-SubCell"/>
</dbReference>